<dbReference type="PANTHER" id="PTHR37726:SF1">
    <property type="entry name" value="TRANSMEMBRANE PROTEIN"/>
    <property type="match status" value="1"/>
</dbReference>
<keyword evidence="4" id="KW-1185">Reference proteome</keyword>
<feature type="region of interest" description="Disordered" evidence="1">
    <location>
        <begin position="1"/>
        <end position="23"/>
    </location>
</feature>
<dbReference type="AlphaFoldDB" id="A0A9Q1QCB9"/>
<evidence type="ECO:0000256" key="2">
    <source>
        <dbReference type="SAM" id="Phobius"/>
    </source>
</evidence>
<feature type="transmembrane region" description="Helical" evidence="2">
    <location>
        <begin position="57"/>
        <end position="79"/>
    </location>
</feature>
<feature type="transmembrane region" description="Helical" evidence="2">
    <location>
        <begin position="99"/>
        <end position="119"/>
    </location>
</feature>
<feature type="transmembrane region" description="Helical" evidence="2">
    <location>
        <begin position="254"/>
        <end position="271"/>
    </location>
</feature>
<name>A0A9Q1QCB9_9CARY</name>
<comment type="caution">
    <text evidence="3">The sequence shown here is derived from an EMBL/GenBank/DDBJ whole genome shotgun (WGS) entry which is preliminary data.</text>
</comment>
<keyword evidence="2" id="KW-0812">Transmembrane</keyword>
<accession>A0A9Q1QCB9</accession>
<evidence type="ECO:0000313" key="4">
    <source>
        <dbReference type="Proteomes" id="UP001153076"/>
    </source>
</evidence>
<feature type="transmembrane region" description="Helical" evidence="2">
    <location>
        <begin position="277"/>
        <end position="295"/>
    </location>
</feature>
<evidence type="ECO:0000313" key="3">
    <source>
        <dbReference type="EMBL" id="KAJ8436917.1"/>
    </source>
</evidence>
<dbReference type="OrthoDB" id="657942at2759"/>
<dbReference type="EMBL" id="JAKOGI010000323">
    <property type="protein sequence ID" value="KAJ8436917.1"/>
    <property type="molecule type" value="Genomic_DNA"/>
</dbReference>
<organism evidence="3 4">
    <name type="scientific">Carnegiea gigantea</name>
    <dbReference type="NCBI Taxonomy" id="171969"/>
    <lineage>
        <taxon>Eukaryota</taxon>
        <taxon>Viridiplantae</taxon>
        <taxon>Streptophyta</taxon>
        <taxon>Embryophyta</taxon>
        <taxon>Tracheophyta</taxon>
        <taxon>Spermatophyta</taxon>
        <taxon>Magnoliopsida</taxon>
        <taxon>eudicotyledons</taxon>
        <taxon>Gunneridae</taxon>
        <taxon>Pentapetalae</taxon>
        <taxon>Caryophyllales</taxon>
        <taxon>Cactineae</taxon>
        <taxon>Cactaceae</taxon>
        <taxon>Cactoideae</taxon>
        <taxon>Echinocereeae</taxon>
        <taxon>Carnegiea</taxon>
    </lineage>
</organism>
<evidence type="ECO:0000256" key="1">
    <source>
        <dbReference type="SAM" id="MobiDB-lite"/>
    </source>
</evidence>
<dbReference type="Proteomes" id="UP001153076">
    <property type="component" value="Unassembled WGS sequence"/>
</dbReference>
<dbReference type="PANTHER" id="PTHR37726">
    <property type="entry name" value="TRANSMEMBRANE PROTEIN"/>
    <property type="match status" value="1"/>
</dbReference>
<gene>
    <name evidence="3" type="ORF">Cgig2_017342</name>
</gene>
<keyword evidence="2" id="KW-0472">Membrane</keyword>
<protein>
    <submittedName>
        <fullName evidence="3">Uncharacterized protein</fullName>
    </submittedName>
</protein>
<feature type="transmembrane region" description="Helical" evidence="2">
    <location>
        <begin position="213"/>
        <end position="234"/>
    </location>
</feature>
<keyword evidence="2" id="KW-1133">Transmembrane helix</keyword>
<sequence>MISTNNRHFLPRSSRTKLTNSEKTSQQEAKFRLFSFALCSELNEVQSSNYAGDYPAWIDNMVMVFTTASFLATVILMVVEMMGGRKPTRLSRLSQSRRYFLPSGPISLPVILVIMAKGYRINTVFPMSYNGPAILQLVRMSALAFATETESDIKYVFLEASTVSGILHTALYLDSIILPYYTGLDALVSSRFSGECLTCVCRQQVLVVGGRLIFYRGWSVTTAMVAGTMIFRIFSRLATEGKARIMFMKFTMEALSWILITLECVYLLIISPPERTWTRAACFGGVYVLLCLQLLRRFTTSIVAYYNGNLDNAVRW</sequence>
<reference evidence="3" key="1">
    <citation type="submission" date="2022-04" db="EMBL/GenBank/DDBJ databases">
        <title>Carnegiea gigantea Genome sequencing and assembly v2.</title>
        <authorList>
            <person name="Copetti D."/>
            <person name="Sanderson M.J."/>
            <person name="Burquez A."/>
            <person name="Wojciechowski M.F."/>
        </authorList>
    </citation>
    <scope>NUCLEOTIDE SEQUENCE</scope>
    <source>
        <strain evidence="3">SGP5-SGP5p</strain>
        <tissue evidence="3">Aerial part</tissue>
    </source>
</reference>
<proteinExistence type="predicted"/>